<comment type="caution">
    <text evidence="2">The sequence shown here is derived from an EMBL/GenBank/DDBJ whole genome shotgun (WGS) entry which is preliminary data.</text>
</comment>
<organism evidence="2 3">
    <name type="scientific">Pycnococcus provasolii</name>
    <dbReference type="NCBI Taxonomy" id="41880"/>
    <lineage>
        <taxon>Eukaryota</taxon>
        <taxon>Viridiplantae</taxon>
        <taxon>Chlorophyta</taxon>
        <taxon>Pseudoscourfieldiophyceae</taxon>
        <taxon>Pseudoscourfieldiales</taxon>
        <taxon>Pycnococcaceae</taxon>
        <taxon>Pycnococcus</taxon>
    </lineage>
</organism>
<keyword evidence="1" id="KW-0732">Signal</keyword>
<reference evidence="2" key="1">
    <citation type="submission" date="2020-10" db="EMBL/GenBank/DDBJ databases">
        <title>Unveiling of a novel bifunctional photoreceptor, Dualchrome1, isolated from a cosmopolitan green alga.</title>
        <authorList>
            <person name="Suzuki S."/>
            <person name="Kawachi M."/>
        </authorList>
    </citation>
    <scope>NUCLEOTIDE SEQUENCE</scope>
    <source>
        <strain evidence="2">NIES 2893</strain>
    </source>
</reference>
<accession>A0A830HJ82</accession>
<feature type="chain" id="PRO_5033047346" evidence="1">
    <location>
        <begin position="27"/>
        <end position="342"/>
    </location>
</feature>
<gene>
    <name evidence="2" type="ORF">PPROV_000537800</name>
</gene>
<dbReference type="EMBL" id="BNJQ01000013">
    <property type="protein sequence ID" value="GHP06633.1"/>
    <property type="molecule type" value="Genomic_DNA"/>
</dbReference>
<dbReference type="Proteomes" id="UP000660262">
    <property type="component" value="Unassembled WGS sequence"/>
</dbReference>
<proteinExistence type="predicted"/>
<feature type="signal peptide" evidence="1">
    <location>
        <begin position="1"/>
        <end position="26"/>
    </location>
</feature>
<evidence type="ECO:0000313" key="3">
    <source>
        <dbReference type="Proteomes" id="UP000660262"/>
    </source>
</evidence>
<protein>
    <submittedName>
        <fullName evidence="2">Uncharacterized protein</fullName>
    </submittedName>
</protein>
<keyword evidence="3" id="KW-1185">Reference proteome</keyword>
<name>A0A830HJ82_9CHLO</name>
<sequence>MPQRSTQSSLLVVATLLYASITFAAAQAPPPPGFEPAFVVHRARGQTFDESKCCQWYRWCPELKVKHQCHLTALKTCGATPSGWTSEACKACMMCAEAPHMSRIGTNEPYKSANQACVFTTRTRLSQPLSTWSSKTSGYGYTYGQAHQSSTRTYERALGDDTTVNNGTSPHNRNTDGTYHLYRAARYARRLAPGQPPFVVCSEVHLKCLKKYDDTSKSCRTMSGAVGHGTSLLPCMFCKLWARNTGPHTPLTNSYENGSGRLTPNHGTYVYNSNKVKYDPNKGLSVIGGFTKTHSLHSGDGQLSFANAQAGPGATFFGPPLPDNSLVRGNANPDAVTMASYP</sequence>
<evidence type="ECO:0000256" key="1">
    <source>
        <dbReference type="SAM" id="SignalP"/>
    </source>
</evidence>
<dbReference type="AlphaFoldDB" id="A0A830HJ82"/>
<evidence type="ECO:0000313" key="2">
    <source>
        <dbReference type="EMBL" id="GHP06633.1"/>
    </source>
</evidence>